<feature type="transmembrane region" description="Helical" evidence="9">
    <location>
        <begin position="521"/>
        <end position="544"/>
    </location>
</feature>
<keyword evidence="7" id="KW-0813">Transport</keyword>
<evidence type="ECO:0000256" key="8">
    <source>
        <dbReference type="SAM" id="MobiDB-lite"/>
    </source>
</evidence>
<name>A0A6P6JK20_CARAU</name>
<evidence type="ECO:0000256" key="1">
    <source>
        <dbReference type="ARBA" id="ARBA00004424"/>
    </source>
</evidence>
<feature type="transmembrane region" description="Helical" evidence="9">
    <location>
        <begin position="196"/>
        <end position="216"/>
    </location>
</feature>
<feature type="transmembrane region" description="Helical" evidence="9">
    <location>
        <begin position="550"/>
        <end position="571"/>
    </location>
</feature>
<keyword evidence="10" id="KW-1185">Reference proteome</keyword>
<dbReference type="NCBIfam" id="TIGR01013">
    <property type="entry name" value="2a58"/>
    <property type="match status" value="1"/>
</dbReference>
<keyword evidence="7" id="KW-0406">Ion transport</keyword>
<evidence type="ECO:0000256" key="3">
    <source>
        <dbReference type="ARBA" id="ARBA00022475"/>
    </source>
</evidence>
<dbReference type="GO" id="GO:0005436">
    <property type="term" value="F:sodium:phosphate symporter activity"/>
    <property type="evidence" value="ECO:0007669"/>
    <property type="project" value="InterPro"/>
</dbReference>
<keyword evidence="7" id="KW-0915">Sodium</keyword>
<evidence type="ECO:0000256" key="9">
    <source>
        <dbReference type="SAM" id="Phobius"/>
    </source>
</evidence>
<feature type="transmembrane region" description="Helical" evidence="9">
    <location>
        <begin position="358"/>
        <end position="383"/>
    </location>
</feature>
<evidence type="ECO:0000256" key="7">
    <source>
        <dbReference type="ARBA" id="ARBA00023201"/>
    </source>
</evidence>
<evidence type="ECO:0000313" key="10">
    <source>
        <dbReference type="Proteomes" id="UP000515129"/>
    </source>
</evidence>
<evidence type="ECO:0000256" key="4">
    <source>
        <dbReference type="ARBA" id="ARBA00022692"/>
    </source>
</evidence>
<organism evidence="10 11">
    <name type="scientific">Carassius auratus</name>
    <name type="common">Goldfish</name>
    <dbReference type="NCBI Taxonomy" id="7957"/>
    <lineage>
        <taxon>Eukaryota</taxon>
        <taxon>Metazoa</taxon>
        <taxon>Chordata</taxon>
        <taxon>Craniata</taxon>
        <taxon>Vertebrata</taxon>
        <taxon>Euteleostomi</taxon>
        <taxon>Actinopterygii</taxon>
        <taxon>Neopterygii</taxon>
        <taxon>Teleostei</taxon>
        <taxon>Ostariophysi</taxon>
        <taxon>Cypriniformes</taxon>
        <taxon>Cyprinidae</taxon>
        <taxon>Cyprininae</taxon>
        <taxon>Carassius</taxon>
    </lineage>
</organism>
<feature type="region of interest" description="Disordered" evidence="8">
    <location>
        <begin position="1"/>
        <end position="25"/>
    </location>
</feature>
<comment type="similarity">
    <text evidence="2">Belongs to the SLC34A transporter family.</text>
</comment>
<feature type="transmembrane region" description="Helical" evidence="9">
    <location>
        <begin position="113"/>
        <end position="132"/>
    </location>
</feature>
<feature type="transmembrane region" description="Helical" evidence="9">
    <location>
        <begin position="65"/>
        <end position="92"/>
    </location>
</feature>
<keyword evidence="5 9" id="KW-1133">Transmembrane helix</keyword>
<proteinExistence type="inferred from homology"/>
<dbReference type="GO" id="GO:0005903">
    <property type="term" value="C:brush border"/>
    <property type="evidence" value="ECO:0007669"/>
    <property type="project" value="TreeGrafter"/>
</dbReference>
<evidence type="ECO:0000313" key="11">
    <source>
        <dbReference type="RefSeq" id="XP_026059935.1"/>
    </source>
</evidence>
<dbReference type="PANTHER" id="PTHR10010:SF47">
    <property type="entry name" value="SOLUTE CARRIER FAMILY 34 MEMBER 2A"/>
    <property type="match status" value="1"/>
</dbReference>
<dbReference type="OrthoDB" id="76259at2759"/>
<keyword evidence="4 9" id="KW-0812">Transmembrane</keyword>
<feature type="compositionally biased region" description="Basic and acidic residues" evidence="8">
    <location>
        <begin position="1"/>
        <end position="23"/>
    </location>
</feature>
<feature type="transmembrane region" description="Helical" evidence="9">
    <location>
        <begin position="403"/>
        <end position="425"/>
    </location>
</feature>
<accession>A0A6P6JK20</accession>
<keyword evidence="3" id="KW-1003">Cell membrane</keyword>
<dbReference type="Pfam" id="PF02690">
    <property type="entry name" value="Na_Pi_cotrans"/>
    <property type="match status" value="2"/>
</dbReference>
<dbReference type="GO" id="GO:0016324">
    <property type="term" value="C:apical plasma membrane"/>
    <property type="evidence" value="ECO:0007669"/>
    <property type="project" value="UniProtKB-SubCell"/>
</dbReference>
<dbReference type="GO" id="GO:0031982">
    <property type="term" value="C:vesicle"/>
    <property type="evidence" value="ECO:0007669"/>
    <property type="project" value="TreeGrafter"/>
</dbReference>
<feature type="transmembrane region" description="Helical" evidence="9">
    <location>
        <begin position="152"/>
        <end position="175"/>
    </location>
</feature>
<evidence type="ECO:0000256" key="5">
    <source>
        <dbReference type="ARBA" id="ARBA00022989"/>
    </source>
</evidence>
<keyword evidence="6 9" id="KW-0472">Membrane</keyword>
<dbReference type="GO" id="GO:0030643">
    <property type="term" value="P:intracellular phosphate ion homeostasis"/>
    <property type="evidence" value="ECO:0007669"/>
    <property type="project" value="TreeGrafter"/>
</dbReference>
<evidence type="ECO:0000256" key="2">
    <source>
        <dbReference type="ARBA" id="ARBA00005808"/>
    </source>
</evidence>
<sequence length="666" mass="72504">MAPRPKHEDESEGKPTETLDVPRRKSLSMAPAVSTAALIEDDPWDMPELQDTGVKWADLDTKGKILRVLTIAAKLILLLGFLYMFVCSLDILSSAFQLVGGKAAGDIFQENSVLSNPLAGLVIGMLVTLLVQSSSTSSSIVVSMVSSGLLEVSTAVPIIMGTNIGTSVTNTFVAMTQVGDRNKFRRAFAGATVHDFFNWLSVLVLLPLEVATGYLVKLTDLIVKSFNIQSGENAPALLNVITDPLTESIIELDESVISGIALGDPEAKNKSLIKVWCQTFSNTTVQNVTMSNCSNFPCWELKNVTEVINIKKCEFKTTPGFIDTDNPTIIMLIETKQAVVSLSILGNHIFVSTNLSDLAVGLILLACSLLILCTCLILIVKLLNSMLKGQVAVVINKIMNTDFPFPFAWLTGYIAIVVGAGMTFIVQSSSVFTSAITPLVGIGVIKLERAYPLSLGSNIGTTTTAILAAMASPAEKLGNSLQIALVHLFFNLSGIVLWYPIPFTRLPIRMAKALGLLTAQYRWFSGLYIIVCFFIFPLVVFGLSLAGWQVLVGVLVPIVAILILVIIVNLLQKHKPQWLPSVLRSWDFLPQWAHSLEPWDRVVTIMAARCCCCCKCCNVTEEVKETGTQENKDNVIEMFDNPTKNAEIKEAKKTSDSCEILKATSF</sequence>
<protein>
    <submittedName>
        <fullName evidence="11">Solute carrier family 34 member 2a isoform X1</fullName>
    </submittedName>
</protein>
<dbReference type="KEGG" id="caua:113044303"/>
<comment type="subcellular location">
    <subcellularLocation>
        <location evidence="1">Apical cell membrane</location>
        <topology evidence="1">Multi-pass membrane protein</topology>
    </subcellularLocation>
</comment>
<dbReference type="CTD" id="58148"/>
<dbReference type="Proteomes" id="UP000515129">
    <property type="component" value="Chromosome 26"/>
</dbReference>
<keyword evidence="7" id="KW-0739">Sodium transport</keyword>
<dbReference type="RefSeq" id="XP_026059935.1">
    <property type="nucleotide sequence ID" value="XM_026204150.1"/>
</dbReference>
<evidence type="ECO:0000256" key="6">
    <source>
        <dbReference type="ARBA" id="ARBA00023136"/>
    </source>
</evidence>
<reference evidence="11" key="1">
    <citation type="submission" date="2025-08" db="UniProtKB">
        <authorList>
            <consortium name="RefSeq"/>
        </authorList>
    </citation>
    <scope>IDENTIFICATION</scope>
    <source>
        <strain evidence="11">Wakin</strain>
        <tissue evidence="11">Muscle</tissue>
    </source>
</reference>
<dbReference type="InterPro" id="IPR003841">
    <property type="entry name" value="Na/Pi_transpt"/>
</dbReference>
<dbReference type="GO" id="GO:0044341">
    <property type="term" value="P:sodium-dependent phosphate transport"/>
    <property type="evidence" value="ECO:0007669"/>
    <property type="project" value="InterPro"/>
</dbReference>
<feature type="transmembrane region" description="Helical" evidence="9">
    <location>
        <begin position="480"/>
        <end position="501"/>
    </location>
</feature>
<dbReference type="PANTHER" id="PTHR10010">
    <property type="entry name" value="SOLUTE CARRIER FAMILY 34 SODIUM PHOSPHATE , MEMBER 2-RELATED"/>
    <property type="match status" value="1"/>
</dbReference>
<gene>
    <name evidence="11" type="primary">slc34a2a</name>
</gene>
<dbReference type="AlphaFoldDB" id="A0A6P6JK20"/>